<gene>
    <name evidence="1" type="ORF">C4N21_12800</name>
</gene>
<proteinExistence type="predicted"/>
<dbReference type="NCBIfam" id="NF047581">
    <property type="entry name" value="gp105_phage_fam"/>
    <property type="match status" value="1"/>
</dbReference>
<dbReference type="InterPro" id="IPR021695">
    <property type="entry name" value="Phage_KPP10_Orf10"/>
</dbReference>
<reference evidence="1 2" key="1">
    <citation type="submission" date="2018-02" db="EMBL/GenBank/DDBJ databases">
        <title>Complete genome sequencing of Faecalibacterium prausnitzii strains isolated from the human gut.</title>
        <authorList>
            <person name="Fitzgerald B.C."/>
            <person name="Shkoporov A.N."/>
            <person name="Ross P.R."/>
            <person name="Hill C."/>
        </authorList>
    </citation>
    <scope>NUCLEOTIDE SEQUENCE [LARGE SCALE GENOMIC DNA]</scope>
    <source>
        <strain evidence="1 2">APC924/119</strain>
    </source>
</reference>
<accession>A0A329UQ95</accession>
<dbReference type="AlphaFoldDB" id="A0A329UQ95"/>
<dbReference type="RefSeq" id="WP_112122009.1">
    <property type="nucleotide sequence ID" value="NZ_PRLF01000024.1"/>
</dbReference>
<sequence>MASNIEVASYDPKKVNLVMNGKIITGFASDSMITIARNEDTVTTQVGVKGDVAYNENANESGTITVTLIGTSSSLPYVRSLALKRKEVSVMIVDANDSASVNVAEERCRVIKPPDITRAKEIGSESVSIFVPSLNYR</sequence>
<evidence type="ECO:0000313" key="2">
    <source>
        <dbReference type="Proteomes" id="UP000250550"/>
    </source>
</evidence>
<evidence type="ECO:0000313" key="1">
    <source>
        <dbReference type="EMBL" id="RAW63793.1"/>
    </source>
</evidence>
<name>A0A329UQ95_9FIRM</name>
<protein>
    <submittedName>
        <fullName evidence="1">DUF3277 domain-containing protein</fullName>
    </submittedName>
</protein>
<comment type="caution">
    <text evidence="1">The sequence shown here is derived from an EMBL/GenBank/DDBJ whole genome shotgun (WGS) entry which is preliminary data.</text>
</comment>
<organism evidence="1 2">
    <name type="scientific">Faecalibacterium prausnitzii</name>
    <dbReference type="NCBI Taxonomy" id="853"/>
    <lineage>
        <taxon>Bacteria</taxon>
        <taxon>Bacillati</taxon>
        <taxon>Bacillota</taxon>
        <taxon>Clostridia</taxon>
        <taxon>Eubacteriales</taxon>
        <taxon>Oscillospiraceae</taxon>
        <taxon>Faecalibacterium</taxon>
    </lineage>
</organism>
<dbReference type="EMBL" id="PRLF01000024">
    <property type="protein sequence ID" value="RAW63793.1"/>
    <property type="molecule type" value="Genomic_DNA"/>
</dbReference>
<dbReference type="Proteomes" id="UP000250550">
    <property type="component" value="Unassembled WGS sequence"/>
</dbReference>